<dbReference type="AlphaFoldDB" id="A0A182FZI0"/>
<evidence type="ECO:0000313" key="1">
    <source>
        <dbReference type="EnsemblMetazoa" id="AALB014995-PA"/>
    </source>
</evidence>
<name>A0A182FZI0_ANOAL</name>
<dbReference type="InterPro" id="IPR009003">
    <property type="entry name" value="Peptidase_S1_PA"/>
</dbReference>
<keyword evidence="2" id="KW-1185">Reference proteome</keyword>
<protein>
    <recommendedName>
        <fullName evidence="3">Peptidase S1 domain-containing protein</fullName>
    </recommendedName>
</protein>
<sequence>MGIQWIGLVVLHSITLAVSSLGYSQDSFPQLRSVKHLCNVISLGGDLQLLPAVCIGHLARTPNRTTEASCSIDKFIIHPEYVFLSSNIAVVRLQCPRISPEHSIRIRNVTAGQLLTLMAIDAQQNTVVTPVQVAPCSVCQDEYEVFHCDRQLCLRLVGIYRSQLRNLEGLSGAALYTNGGQLAGMLSYGFAGAH</sequence>
<dbReference type="VEuPathDB" id="VectorBase:AALB20_027301"/>
<evidence type="ECO:0000313" key="2">
    <source>
        <dbReference type="Proteomes" id="UP000069272"/>
    </source>
</evidence>
<accession>A0A182FZI0</accession>
<reference evidence="1 2" key="1">
    <citation type="journal article" date="2017" name="G3 (Bethesda)">
        <title>The Physical Genome Mapping of Anopheles albimanus Corrected Scaffold Misassemblies and Identified Interarm Rearrangements in Genus Anopheles.</title>
        <authorList>
            <person name="Artemov G.N."/>
            <person name="Peery A.N."/>
            <person name="Jiang X."/>
            <person name="Tu Z."/>
            <person name="Stegniy V.N."/>
            <person name="Sharakhova M.V."/>
            <person name="Sharakhov I.V."/>
        </authorList>
    </citation>
    <scope>NUCLEOTIDE SEQUENCE [LARGE SCALE GENOMIC DNA]</scope>
    <source>
        <strain evidence="1 2">ALBI9_A</strain>
    </source>
</reference>
<evidence type="ECO:0008006" key="3">
    <source>
        <dbReference type="Google" id="ProtNLM"/>
    </source>
</evidence>
<dbReference type="VEuPathDB" id="VectorBase:AALB014995"/>
<dbReference type="Proteomes" id="UP000069272">
    <property type="component" value="Chromosome 3R"/>
</dbReference>
<dbReference type="STRING" id="7167.A0A182FZI0"/>
<reference evidence="1" key="2">
    <citation type="submission" date="2022-08" db="UniProtKB">
        <authorList>
            <consortium name="EnsemblMetazoa"/>
        </authorList>
    </citation>
    <scope>IDENTIFICATION</scope>
    <source>
        <strain evidence="1">STECLA/ALBI9_A</strain>
    </source>
</reference>
<dbReference type="SUPFAM" id="SSF50494">
    <property type="entry name" value="Trypsin-like serine proteases"/>
    <property type="match status" value="1"/>
</dbReference>
<proteinExistence type="predicted"/>
<organism evidence="1 2">
    <name type="scientific">Anopheles albimanus</name>
    <name type="common">New world malaria mosquito</name>
    <dbReference type="NCBI Taxonomy" id="7167"/>
    <lineage>
        <taxon>Eukaryota</taxon>
        <taxon>Metazoa</taxon>
        <taxon>Ecdysozoa</taxon>
        <taxon>Arthropoda</taxon>
        <taxon>Hexapoda</taxon>
        <taxon>Insecta</taxon>
        <taxon>Pterygota</taxon>
        <taxon>Neoptera</taxon>
        <taxon>Endopterygota</taxon>
        <taxon>Diptera</taxon>
        <taxon>Nematocera</taxon>
        <taxon>Culicoidea</taxon>
        <taxon>Culicidae</taxon>
        <taxon>Anophelinae</taxon>
        <taxon>Anopheles</taxon>
    </lineage>
</organism>
<dbReference type="EnsemblMetazoa" id="AALB014995-RA">
    <property type="protein sequence ID" value="AALB014995-PA"/>
    <property type="gene ID" value="AALB014995"/>
</dbReference>